<dbReference type="Proteomes" id="UP000231655">
    <property type="component" value="Unassembled WGS sequence"/>
</dbReference>
<evidence type="ECO:0000313" key="4">
    <source>
        <dbReference type="Proteomes" id="UP000231702"/>
    </source>
</evidence>
<dbReference type="OrthoDB" id="9794948at2"/>
<dbReference type="Proteomes" id="UP000231702">
    <property type="component" value="Unassembled WGS sequence"/>
</dbReference>
<dbReference type="PANTHER" id="PTHR35802">
    <property type="entry name" value="PROTEASE SYNTHASE AND SPORULATION PROTEIN PAI 2"/>
    <property type="match status" value="1"/>
</dbReference>
<name>A0A285HWT2_9RHOB</name>
<dbReference type="SUPFAM" id="SSF50475">
    <property type="entry name" value="FMN-binding split barrel"/>
    <property type="match status" value="1"/>
</dbReference>
<dbReference type="EMBL" id="OBEA01000001">
    <property type="protein sequence ID" value="SNY40192.1"/>
    <property type="molecule type" value="Genomic_DNA"/>
</dbReference>
<dbReference type="RefSeq" id="WP_097144460.1">
    <property type="nucleotide sequence ID" value="NZ_OBEA01000001.1"/>
</dbReference>
<reference evidence="2 3" key="1">
    <citation type="submission" date="2017-09" db="EMBL/GenBank/DDBJ databases">
        <authorList>
            <person name="Ehlers B."/>
            <person name="Leendertz F.H."/>
        </authorList>
    </citation>
    <scope>NUCLEOTIDE SEQUENCE [LARGE SCALE GENOMIC DNA]</scope>
    <source>
        <strain evidence="2 3">CGMCC 1.12662</strain>
    </source>
</reference>
<organism evidence="2 3">
    <name type="scientific">Pseudooceanicola antarcticus</name>
    <dbReference type="NCBI Taxonomy" id="1247613"/>
    <lineage>
        <taxon>Bacteria</taxon>
        <taxon>Pseudomonadati</taxon>
        <taxon>Pseudomonadota</taxon>
        <taxon>Alphaproteobacteria</taxon>
        <taxon>Rhodobacterales</taxon>
        <taxon>Paracoccaceae</taxon>
        <taxon>Pseudooceanicola</taxon>
    </lineage>
</organism>
<dbReference type="AlphaFoldDB" id="A0A285HWT2"/>
<accession>A0A285HWT2</accession>
<dbReference type="Gene3D" id="2.30.110.10">
    <property type="entry name" value="Electron Transport, Fmn-binding Protein, Chain A"/>
    <property type="match status" value="1"/>
</dbReference>
<evidence type="ECO:0000313" key="2">
    <source>
        <dbReference type="EMBL" id="SNY40192.1"/>
    </source>
</evidence>
<dbReference type="EMBL" id="PGTD01000017">
    <property type="protein sequence ID" value="PJE27374.1"/>
    <property type="molecule type" value="Genomic_DNA"/>
</dbReference>
<proteinExistence type="predicted"/>
<evidence type="ECO:0000313" key="3">
    <source>
        <dbReference type="Proteomes" id="UP000231655"/>
    </source>
</evidence>
<dbReference type="Pfam" id="PF04299">
    <property type="entry name" value="FMN_bind_2"/>
    <property type="match status" value="1"/>
</dbReference>
<dbReference type="InterPro" id="IPR007396">
    <property type="entry name" value="TR_PAI2-type"/>
</dbReference>
<evidence type="ECO:0000313" key="1">
    <source>
        <dbReference type="EMBL" id="PJE27374.1"/>
    </source>
</evidence>
<dbReference type="InterPro" id="IPR012349">
    <property type="entry name" value="Split_barrel_FMN-bd"/>
</dbReference>
<keyword evidence="4" id="KW-1185">Reference proteome</keyword>
<sequence length="202" mass="22130">MHPNPIYRQADDALNLAFAARQGAGLLCLSADGAPLAAQTPFVIRDGHAFLHLVRSNPVARAAPGPARLIVTGPQGYVSPDWYGMEHQVPTWNYVSVHLLGQLEPLPQGELRHVLDMLSEEFETRLLPKPAWTADKMPAEAMERLMRMIQPFRLHIDSIEGTWKLAQNKPEEARLAAAEGLAAGHTGLDLAELAALMRDPPA</sequence>
<dbReference type="PANTHER" id="PTHR35802:SF1">
    <property type="entry name" value="PROTEASE SYNTHASE AND SPORULATION PROTEIN PAI 2"/>
    <property type="match status" value="1"/>
</dbReference>
<reference evidence="1 4" key="2">
    <citation type="journal article" date="2018" name="Int. J. Syst. Evol. Microbiol.">
        <title>Pseudooceanicola lipolyticus sp. nov., a marine alphaproteobacterium, reclassification of Oceanicola flagellatus as Pseudooceanicola flagellatus comb. nov. and emended description of the genus Pseudooceanicola.</title>
        <authorList>
            <person name="Huang M.-M."/>
            <person name="Guo L.-L."/>
            <person name="Wu Y.-H."/>
            <person name="Lai Q.-L."/>
            <person name="Shao Z.-Z."/>
            <person name="Wang C.-S."/>
            <person name="Wu M."/>
            <person name="Xu X.-W."/>
        </authorList>
    </citation>
    <scope>NUCLEOTIDE SEQUENCE [LARGE SCALE GENOMIC DNA]</scope>
    <source>
        <strain evidence="1 4">Ar-45</strain>
    </source>
</reference>
<gene>
    <name evidence="1" type="ORF">CVM39_12320</name>
    <name evidence="2" type="ORF">SAMN06297129_0698</name>
</gene>
<protein>
    <submittedName>
        <fullName evidence="1">FMN-binding negative transcriptional regulator</fullName>
    </submittedName>
    <submittedName>
        <fullName evidence="2">Negative transcriptional regulator, PaiB family</fullName>
    </submittedName>
</protein>